<proteinExistence type="predicted"/>
<dbReference type="AlphaFoldDB" id="A0AAV5X0J8"/>
<protein>
    <submittedName>
        <fullName evidence="1">Uncharacterized protein</fullName>
    </submittedName>
</protein>
<name>A0AAV5X0J8_9BILA</name>
<dbReference type="Proteomes" id="UP001432322">
    <property type="component" value="Unassembled WGS sequence"/>
</dbReference>
<accession>A0AAV5X0J8</accession>
<comment type="caution">
    <text evidence="1">The sequence shown here is derived from an EMBL/GenBank/DDBJ whole genome shotgun (WGS) entry which is preliminary data.</text>
</comment>
<reference evidence="1" key="1">
    <citation type="submission" date="2023-10" db="EMBL/GenBank/DDBJ databases">
        <title>Genome assembly of Pristionchus species.</title>
        <authorList>
            <person name="Yoshida K."/>
            <person name="Sommer R.J."/>
        </authorList>
    </citation>
    <scope>NUCLEOTIDE SEQUENCE</scope>
    <source>
        <strain evidence="1">RS5133</strain>
    </source>
</reference>
<evidence type="ECO:0000313" key="1">
    <source>
        <dbReference type="EMBL" id="GMT35532.1"/>
    </source>
</evidence>
<feature type="non-terminal residue" evidence="1">
    <location>
        <position position="70"/>
    </location>
</feature>
<gene>
    <name evidence="1" type="ORF">PFISCL1PPCAC_26829</name>
</gene>
<dbReference type="Gene3D" id="1.10.1380.10">
    <property type="entry name" value="Neutral endopeptidase , domain2"/>
    <property type="match status" value="1"/>
</dbReference>
<dbReference type="EMBL" id="BTSY01000007">
    <property type="protein sequence ID" value="GMT35532.1"/>
    <property type="molecule type" value="Genomic_DNA"/>
</dbReference>
<organism evidence="1 2">
    <name type="scientific">Pristionchus fissidentatus</name>
    <dbReference type="NCBI Taxonomy" id="1538716"/>
    <lineage>
        <taxon>Eukaryota</taxon>
        <taxon>Metazoa</taxon>
        <taxon>Ecdysozoa</taxon>
        <taxon>Nematoda</taxon>
        <taxon>Chromadorea</taxon>
        <taxon>Rhabditida</taxon>
        <taxon>Rhabditina</taxon>
        <taxon>Diplogasteromorpha</taxon>
        <taxon>Diplogasteroidea</taxon>
        <taxon>Neodiplogasteridae</taxon>
        <taxon>Pristionchus</taxon>
    </lineage>
</organism>
<evidence type="ECO:0000313" key="2">
    <source>
        <dbReference type="Proteomes" id="UP001432322"/>
    </source>
</evidence>
<sequence length="70" mass="7918">MELKIFYGKCLDLEALERSDNMEMISGLKELGPFPMMGERYSAHDSFDFTDMIIKIEAQGGYSFINADVG</sequence>
<dbReference type="InterPro" id="IPR042089">
    <property type="entry name" value="Peptidase_M13_dom_2"/>
</dbReference>
<keyword evidence="2" id="KW-1185">Reference proteome</keyword>